<keyword evidence="3 6" id="KW-0689">Ribosomal protein</keyword>
<dbReference type="Pfam" id="PF01649">
    <property type="entry name" value="Ribosomal_S20p"/>
    <property type="match status" value="1"/>
</dbReference>
<name>A0A0G1U3Y4_9BACT</name>
<evidence type="ECO:0000256" key="1">
    <source>
        <dbReference type="ARBA" id="ARBA00022730"/>
    </source>
</evidence>
<dbReference type="PATRIC" id="fig|1618445.3.peg.99"/>
<dbReference type="GO" id="GO:0006412">
    <property type="term" value="P:translation"/>
    <property type="evidence" value="ECO:0007669"/>
    <property type="project" value="UniProtKB-UniRule"/>
</dbReference>
<dbReference type="Proteomes" id="UP000034739">
    <property type="component" value="Unassembled WGS sequence"/>
</dbReference>
<dbReference type="InterPro" id="IPR036510">
    <property type="entry name" value="Ribosomal_bS20_sf"/>
</dbReference>
<dbReference type="InterPro" id="IPR002583">
    <property type="entry name" value="Ribosomal_bS20"/>
</dbReference>
<evidence type="ECO:0000256" key="2">
    <source>
        <dbReference type="ARBA" id="ARBA00022884"/>
    </source>
</evidence>
<evidence type="ECO:0000256" key="4">
    <source>
        <dbReference type="ARBA" id="ARBA00023274"/>
    </source>
</evidence>
<evidence type="ECO:0000313" key="9">
    <source>
        <dbReference type="Proteomes" id="UP000034739"/>
    </source>
</evidence>
<organism evidence="8 9">
    <name type="scientific">Candidatus Gottesmanbacteria bacterium GW2011_GWA2_47_9</name>
    <dbReference type="NCBI Taxonomy" id="1618445"/>
    <lineage>
        <taxon>Bacteria</taxon>
        <taxon>Candidatus Gottesmaniibacteriota</taxon>
    </lineage>
</organism>
<evidence type="ECO:0000256" key="3">
    <source>
        <dbReference type="ARBA" id="ARBA00022980"/>
    </source>
</evidence>
<protein>
    <recommendedName>
        <fullName evidence="5 6">Small ribosomal subunit protein bS20</fullName>
    </recommendedName>
</protein>
<evidence type="ECO:0000313" key="8">
    <source>
        <dbReference type="EMBL" id="KKU88776.1"/>
    </source>
</evidence>
<dbReference type="HAMAP" id="MF_00500">
    <property type="entry name" value="Ribosomal_bS20"/>
    <property type="match status" value="1"/>
</dbReference>
<comment type="caution">
    <text evidence="8">The sequence shown here is derived from an EMBL/GenBank/DDBJ whole genome shotgun (WGS) entry which is preliminary data.</text>
</comment>
<dbReference type="GO" id="GO:0003735">
    <property type="term" value="F:structural constituent of ribosome"/>
    <property type="evidence" value="ECO:0007669"/>
    <property type="project" value="InterPro"/>
</dbReference>
<feature type="region of interest" description="Disordered" evidence="7">
    <location>
        <begin position="1"/>
        <end position="22"/>
    </location>
</feature>
<reference evidence="8 9" key="1">
    <citation type="journal article" date="2015" name="Nature">
        <title>rRNA introns, odd ribosomes, and small enigmatic genomes across a large radiation of phyla.</title>
        <authorList>
            <person name="Brown C.T."/>
            <person name="Hug L.A."/>
            <person name="Thomas B.C."/>
            <person name="Sharon I."/>
            <person name="Castelle C.J."/>
            <person name="Singh A."/>
            <person name="Wilkins M.J."/>
            <person name="Williams K.H."/>
            <person name="Banfield J.F."/>
        </authorList>
    </citation>
    <scope>NUCLEOTIDE SEQUENCE [LARGE SCALE GENOMIC DNA]</scope>
</reference>
<keyword evidence="2 6" id="KW-0694">RNA-binding</keyword>
<dbReference type="GO" id="GO:0005840">
    <property type="term" value="C:ribosome"/>
    <property type="evidence" value="ECO:0007669"/>
    <property type="project" value="UniProtKB-KW"/>
</dbReference>
<dbReference type="GO" id="GO:1990904">
    <property type="term" value="C:ribonucleoprotein complex"/>
    <property type="evidence" value="ECO:0007669"/>
    <property type="project" value="UniProtKB-KW"/>
</dbReference>
<dbReference type="GO" id="GO:0019843">
    <property type="term" value="F:rRNA binding"/>
    <property type="evidence" value="ECO:0007669"/>
    <property type="project" value="UniProtKB-UniRule"/>
</dbReference>
<keyword evidence="1 6" id="KW-0699">rRNA-binding</keyword>
<evidence type="ECO:0000256" key="6">
    <source>
        <dbReference type="HAMAP-Rule" id="MF_00500"/>
    </source>
</evidence>
<gene>
    <name evidence="6" type="primary">rpsT</name>
    <name evidence="8" type="ORF">UY16_C0002G0048</name>
</gene>
<dbReference type="SUPFAM" id="SSF46992">
    <property type="entry name" value="Ribosomal protein S20"/>
    <property type="match status" value="1"/>
</dbReference>
<evidence type="ECO:0000256" key="7">
    <source>
        <dbReference type="SAM" id="MobiDB-lite"/>
    </source>
</evidence>
<keyword evidence="4 6" id="KW-0687">Ribonucleoprotein</keyword>
<dbReference type="NCBIfam" id="TIGR00029">
    <property type="entry name" value="S20"/>
    <property type="match status" value="1"/>
</dbReference>
<comment type="similarity">
    <text evidence="6">Belongs to the bacterial ribosomal protein bS20 family.</text>
</comment>
<dbReference type="AlphaFoldDB" id="A0A0G1U3Y4"/>
<dbReference type="EMBL" id="LCOY01000002">
    <property type="protein sequence ID" value="KKU88776.1"/>
    <property type="molecule type" value="Genomic_DNA"/>
</dbReference>
<dbReference type="Gene3D" id="1.20.58.110">
    <property type="entry name" value="Ribosomal protein S20"/>
    <property type="match status" value="1"/>
</dbReference>
<comment type="function">
    <text evidence="6">Binds directly to 16S ribosomal RNA.</text>
</comment>
<accession>A0A0G1U3Y4</accession>
<proteinExistence type="inferred from homology"/>
<evidence type="ECO:0000256" key="5">
    <source>
        <dbReference type="ARBA" id="ARBA00035136"/>
    </source>
</evidence>
<sequence>MPIIKSAAKKLRRDARVTKRTERVKTTLKKLVKAARKTPSQKTLTAVFSALDKAAKHNVIHKNKAARLKSRLSKLLKKK</sequence>